<name>A0A5D2G2F9_GOSDA</name>
<dbReference type="PANTHER" id="PTHR24414:SF199">
    <property type="entry name" value="F-BOX_KELCH-REPEAT PROTEIN SKIP6-LIKE"/>
    <property type="match status" value="1"/>
</dbReference>
<sequence length="327" mass="37321">MSSSSCNCSSYFDARERDGEIKGLFFLDKTQRDTEGQRRTDLRFLDLERGEISDVLSTMPPDVPLGPTVVTCGNHAYAIGGKILRGSIFRSFNHVFRFDFKHAERAWRKVTSMLYRRSLPEALAPQGKIYVFRGSRDCFGEVYDISGDSWVPLCVPSIAEYSGISGPVLLDSSRSRILVHFSRDRYRSLYAYNYNDNDKSWVCLDPKFPDWSPTVGIAGNVLYVFHEISYEICSWKAYDVQDKKWLPVKWLTEFLLHQPVSAPMGPPLIHLGNDKWCMVWHSCTLKCFEYLIFRMCRNGHGGIYAAAVGGDRTSASFRSVNHTILMP</sequence>
<dbReference type="AlphaFoldDB" id="A0A5D2G2F9"/>
<accession>A0A5D2G2F9</accession>
<dbReference type="Gene3D" id="2.120.10.80">
    <property type="entry name" value="Kelch-type beta propeller"/>
    <property type="match status" value="1"/>
</dbReference>
<organism evidence="1 2">
    <name type="scientific">Gossypium darwinii</name>
    <name type="common">Darwin's cotton</name>
    <name type="synonym">Gossypium barbadense var. darwinii</name>
    <dbReference type="NCBI Taxonomy" id="34276"/>
    <lineage>
        <taxon>Eukaryota</taxon>
        <taxon>Viridiplantae</taxon>
        <taxon>Streptophyta</taxon>
        <taxon>Embryophyta</taxon>
        <taxon>Tracheophyta</taxon>
        <taxon>Spermatophyta</taxon>
        <taxon>Magnoliopsida</taxon>
        <taxon>eudicotyledons</taxon>
        <taxon>Gunneridae</taxon>
        <taxon>Pentapetalae</taxon>
        <taxon>rosids</taxon>
        <taxon>malvids</taxon>
        <taxon>Malvales</taxon>
        <taxon>Malvaceae</taxon>
        <taxon>Malvoideae</taxon>
        <taxon>Gossypium</taxon>
    </lineage>
</organism>
<keyword evidence="2" id="KW-1185">Reference proteome</keyword>
<dbReference type="EMBL" id="CM017693">
    <property type="protein sequence ID" value="TYH12023.1"/>
    <property type="molecule type" value="Genomic_DNA"/>
</dbReference>
<dbReference type="InterPro" id="IPR015915">
    <property type="entry name" value="Kelch-typ_b-propeller"/>
</dbReference>
<dbReference type="PANTHER" id="PTHR24414">
    <property type="entry name" value="F-BOX/KELCH-REPEAT PROTEIN SKIP4"/>
    <property type="match status" value="1"/>
</dbReference>
<proteinExistence type="predicted"/>
<evidence type="ECO:0000313" key="1">
    <source>
        <dbReference type="EMBL" id="TYH12022.1"/>
    </source>
</evidence>
<gene>
    <name evidence="1" type="ORF">ES288_A06G033100v1</name>
</gene>
<dbReference type="Proteomes" id="UP000323506">
    <property type="component" value="Chromosome A06"/>
</dbReference>
<evidence type="ECO:0008006" key="3">
    <source>
        <dbReference type="Google" id="ProtNLM"/>
    </source>
</evidence>
<dbReference type="SUPFAM" id="SSF117281">
    <property type="entry name" value="Kelch motif"/>
    <property type="match status" value="1"/>
</dbReference>
<dbReference type="EMBL" id="CM017693">
    <property type="protein sequence ID" value="TYH12022.1"/>
    <property type="molecule type" value="Genomic_DNA"/>
</dbReference>
<protein>
    <recommendedName>
        <fullName evidence="3">F-box associated domain-containing protein</fullName>
    </recommendedName>
</protein>
<evidence type="ECO:0000313" key="2">
    <source>
        <dbReference type="Proteomes" id="UP000323506"/>
    </source>
</evidence>
<reference evidence="1 2" key="1">
    <citation type="submission" date="2019-06" db="EMBL/GenBank/DDBJ databases">
        <title>WGS assembly of Gossypium darwinii.</title>
        <authorList>
            <person name="Chen Z.J."/>
            <person name="Sreedasyam A."/>
            <person name="Ando A."/>
            <person name="Song Q."/>
            <person name="De L."/>
            <person name="Hulse-Kemp A."/>
            <person name="Ding M."/>
            <person name="Ye W."/>
            <person name="Kirkbride R."/>
            <person name="Jenkins J."/>
            <person name="Plott C."/>
            <person name="Lovell J."/>
            <person name="Lin Y.-M."/>
            <person name="Vaughn R."/>
            <person name="Liu B."/>
            <person name="Li W."/>
            <person name="Simpson S."/>
            <person name="Scheffler B."/>
            <person name="Saski C."/>
            <person name="Grover C."/>
            <person name="Hu G."/>
            <person name="Conover J."/>
            <person name="Carlson J."/>
            <person name="Shu S."/>
            <person name="Boston L."/>
            <person name="Williams M."/>
            <person name="Peterson D."/>
            <person name="Mcgee K."/>
            <person name="Jones D."/>
            <person name="Wendel J."/>
            <person name="Stelly D."/>
            <person name="Grimwood J."/>
            <person name="Schmutz J."/>
        </authorList>
    </citation>
    <scope>NUCLEOTIDE SEQUENCE [LARGE SCALE GENOMIC DNA]</scope>
    <source>
        <strain evidence="1">1808015.09</strain>
    </source>
</reference>
<dbReference type="InterPro" id="IPR050354">
    <property type="entry name" value="F-box/kelch-repeat_ARATH"/>
</dbReference>